<dbReference type="STRING" id="572477.Alvin_0651"/>
<dbReference type="NCBIfam" id="TIGR01869">
    <property type="entry name" value="casC_Cse4"/>
    <property type="match status" value="1"/>
</dbReference>
<sequence length="393" mass="43864">MNTRNFVNFHVLISHSPSCLNRDDMNMQKTAIFGGKTRVRISSQSLKRAIRYSDYYARYFISKSQRTRRLFDKMADELSASAESAEQTTAIEKCALYAAAIFEGKTKIDEIGKYERDKKSDHIETQIIPFSCAEIEGIKQILLEAAGKPEKGRIEYMKAEIQRLEREQRTRIDLDVALSGRMANSELIYPVDGALAVAHAITTHTVEPQDIDWFTAVDDLTLDAGETGAGHLNTQQFSAGVFYRYASLNLRQLQFNLGLLANINAEQTTESRARALDIARHVLHLLATVVPSAKQQSFAAHNLADFVIVSLADQPVSLANAFEEPIERERKIGGFLQPSITALADYWSRVNSAYGLDEQARAFALRGGIKLGDQEVLTSIADLEQWLANDGRA</sequence>
<evidence type="ECO:0000313" key="2">
    <source>
        <dbReference type="Proteomes" id="UP000001441"/>
    </source>
</evidence>
<proteinExistence type="predicted"/>
<evidence type="ECO:0000313" key="1">
    <source>
        <dbReference type="EMBL" id="ADC61600.1"/>
    </source>
</evidence>
<dbReference type="eggNOG" id="COG1857">
    <property type="taxonomic scope" value="Bacteria"/>
</dbReference>
<dbReference type="OrthoDB" id="5291250at2"/>
<gene>
    <name evidence="1" type="ordered locus">Alvin_0651</name>
</gene>
<dbReference type="KEGG" id="alv:Alvin_0651"/>
<dbReference type="HOGENOM" id="CLU_044824_1_0_6"/>
<dbReference type="Pfam" id="PF09344">
    <property type="entry name" value="Cas_CT1975"/>
    <property type="match status" value="1"/>
</dbReference>
<dbReference type="AlphaFoldDB" id="D3RPL8"/>
<dbReference type="RefSeq" id="WP_012969876.1">
    <property type="nucleotide sequence ID" value="NC_013851.1"/>
</dbReference>
<name>D3RPL8_ALLVD</name>
<dbReference type="EMBL" id="CP001896">
    <property type="protein sequence ID" value="ADC61600.1"/>
    <property type="molecule type" value="Genomic_DNA"/>
</dbReference>
<accession>D3RPL8</accession>
<dbReference type="InterPro" id="IPR010148">
    <property type="entry name" value="CRISPR-assoc_prot_CT1975"/>
</dbReference>
<reference evidence="1 2" key="1">
    <citation type="journal article" date="2011" name="Stand. Genomic Sci.">
        <title>Complete genome sequence of Allochromatium vinosum DSM 180(T).</title>
        <authorList>
            <person name="Weissgerber T."/>
            <person name="Zigann R."/>
            <person name="Bruce D."/>
            <person name="Chang Y.J."/>
            <person name="Detter J.C."/>
            <person name="Han C."/>
            <person name="Hauser L."/>
            <person name="Jeffries C.D."/>
            <person name="Land M."/>
            <person name="Munk A.C."/>
            <person name="Tapia R."/>
            <person name="Dahl C."/>
        </authorList>
    </citation>
    <scope>NUCLEOTIDE SEQUENCE [LARGE SCALE GENOMIC DNA]</scope>
    <source>
        <strain evidence="2">ATCC 17899 / DSM 180 / NBRC 103801 / NCIMB 10441 / D</strain>
    </source>
</reference>
<dbReference type="Proteomes" id="UP000001441">
    <property type="component" value="Chromosome"/>
</dbReference>
<protein>
    <submittedName>
        <fullName evidence="1">CRISPR-associated protein, Cse4 family</fullName>
    </submittedName>
</protein>
<organism evidence="1 2">
    <name type="scientific">Allochromatium vinosum (strain ATCC 17899 / DSM 180 / NBRC 103801 / NCIMB 10441 / D)</name>
    <name type="common">Chromatium vinosum</name>
    <dbReference type="NCBI Taxonomy" id="572477"/>
    <lineage>
        <taxon>Bacteria</taxon>
        <taxon>Pseudomonadati</taxon>
        <taxon>Pseudomonadota</taxon>
        <taxon>Gammaproteobacteria</taxon>
        <taxon>Chromatiales</taxon>
        <taxon>Chromatiaceae</taxon>
        <taxon>Allochromatium</taxon>
    </lineage>
</organism>
<keyword evidence="2" id="KW-1185">Reference proteome</keyword>